<keyword evidence="6" id="KW-0695">RNA-directed DNA polymerase</keyword>
<dbReference type="SUPFAM" id="SSF56672">
    <property type="entry name" value="DNA/RNA polymerases"/>
    <property type="match status" value="1"/>
</dbReference>
<evidence type="ECO:0000313" key="12">
    <source>
        <dbReference type="Proteomes" id="UP000196386"/>
    </source>
</evidence>
<gene>
    <name evidence="11" type="ORF">B5F11_15675</name>
</gene>
<dbReference type="PROSITE" id="PS50878">
    <property type="entry name" value="RT_POL"/>
    <property type="match status" value="1"/>
</dbReference>
<dbReference type="InterPro" id="IPR000477">
    <property type="entry name" value="RT_dom"/>
</dbReference>
<evidence type="ECO:0000256" key="7">
    <source>
        <dbReference type="ARBA" id="ARBA00023118"/>
    </source>
</evidence>
<evidence type="ECO:0000256" key="3">
    <source>
        <dbReference type="ARBA" id="ARBA00022695"/>
    </source>
</evidence>
<dbReference type="EMBL" id="NFKP01000023">
    <property type="protein sequence ID" value="OUP68041.1"/>
    <property type="molecule type" value="Genomic_DNA"/>
</dbReference>
<keyword evidence="3" id="KW-0548">Nucleotidyltransferase</keyword>
<comment type="similarity">
    <text evidence="8">Belongs to the bacterial reverse transcriptase family.</text>
</comment>
<dbReference type="PANTHER" id="PTHR34047">
    <property type="entry name" value="NUCLEAR INTRON MATURASE 1, MITOCHONDRIAL-RELATED"/>
    <property type="match status" value="1"/>
</dbReference>
<dbReference type="Proteomes" id="UP000196386">
    <property type="component" value="Unassembled WGS sequence"/>
</dbReference>
<keyword evidence="7" id="KW-0051">Antiviral defense</keyword>
<feature type="domain" description="Reverse transcriptase" evidence="10">
    <location>
        <begin position="91"/>
        <end position="300"/>
    </location>
</feature>
<proteinExistence type="inferred from homology"/>
<dbReference type="PRINTS" id="PR00866">
    <property type="entry name" value="RNADNAPOLMS"/>
</dbReference>
<dbReference type="GO" id="GO:0046872">
    <property type="term" value="F:metal ion binding"/>
    <property type="evidence" value="ECO:0007669"/>
    <property type="project" value="UniProtKB-KW"/>
</dbReference>
<dbReference type="GO" id="GO:0051607">
    <property type="term" value="P:defense response to virus"/>
    <property type="evidence" value="ECO:0007669"/>
    <property type="project" value="UniProtKB-KW"/>
</dbReference>
<dbReference type="PANTHER" id="PTHR34047:SF7">
    <property type="entry name" value="RNA-DIRECTED DNA POLYMERASE"/>
    <property type="match status" value="1"/>
</dbReference>
<dbReference type="CDD" id="cd03487">
    <property type="entry name" value="RT_Bac_retron_II"/>
    <property type="match status" value="1"/>
</dbReference>
<accession>A0A1Y4MUH3</accession>
<keyword evidence="4" id="KW-0479">Metal-binding</keyword>
<dbReference type="InterPro" id="IPR043502">
    <property type="entry name" value="DNA/RNA_pol_sf"/>
</dbReference>
<evidence type="ECO:0000256" key="5">
    <source>
        <dbReference type="ARBA" id="ARBA00022842"/>
    </source>
</evidence>
<dbReference type="InterPro" id="IPR051083">
    <property type="entry name" value="GrpII_Intron_Splice-Mob/Def"/>
</dbReference>
<evidence type="ECO:0000256" key="4">
    <source>
        <dbReference type="ARBA" id="ARBA00022723"/>
    </source>
</evidence>
<sequence>MFISFSATHARQTDRSIIITIYLVIVPGFRYIIDETMGFLMEPNDYVNRLRHAMEISETPRFSPDYIAQCCTYAENLLKQGLPVLFDQTHIRKVLGMAAPRLCDYHRFTIPKHNGSRIITAPSRKLKLRQQWIYQNILIRKEASPYTHGFVPERSIVTNAILHIGYAYTYCVDITDFFPSITKKQVLPIFRNMGYSGSAASTLCDLCCCDGVLPQGAPTSPYLSNMICRDLDEDLGAMARGFHGIFTRYADDIAISANQQQPWLLDALGLILGKHGFSMNLDKCRIYNPGQPKRITGLTVHNRVSVPKAFKRKLRQEIHYCQKFGVTAHLENTKAARSIHYREHLYGKAYYVKMVEPELGAHFLDELSKVDWPE</sequence>
<organism evidence="11 12">
    <name type="scientific">Anaerotruncus colihominis</name>
    <dbReference type="NCBI Taxonomy" id="169435"/>
    <lineage>
        <taxon>Bacteria</taxon>
        <taxon>Bacillati</taxon>
        <taxon>Bacillota</taxon>
        <taxon>Clostridia</taxon>
        <taxon>Eubacteriales</taxon>
        <taxon>Oscillospiraceae</taxon>
        <taxon>Anaerotruncus</taxon>
    </lineage>
</organism>
<comment type="caution">
    <text evidence="11">The sequence shown here is derived from an EMBL/GenBank/DDBJ whole genome shotgun (WGS) entry which is preliminary data.</text>
</comment>
<comment type="catalytic activity">
    <reaction evidence="9">
        <text>DNA(n) + a 2'-deoxyribonucleoside 5'-triphosphate = DNA(n+1) + diphosphate</text>
        <dbReference type="Rhea" id="RHEA:22508"/>
        <dbReference type="Rhea" id="RHEA-COMP:17339"/>
        <dbReference type="Rhea" id="RHEA-COMP:17340"/>
        <dbReference type="ChEBI" id="CHEBI:33019"/>
        <dbReference type="ChEBI" id="CHEBI:61560"/>
        <dbReference type="ChEBI" id="CHEBI:173112"/>
        <dbReference type="EC" id="2.7.7.49"/>
    </reaction>
</comment>
<evidence type="ECO:0000256" key="9">
    <source>
        <dbReference type="ARBA" id="ARBA00048173"/>
    </source>
</evidence>
<dbReference type="InterPro" id="IPR000123">
    <property type="entry name" value="Reverse_transcriptase_msDNA"/>
</dbReference>
<dbReference type="AlphaFoldDB" id="A0A1Y4MUH3"/>
<evidence type="ECO:0000256" key="6">
    <source>
        <dbReference type="ARBA" id="ARBA00022918"/>
    </source>
</evidence>
<name>A0A1Y4MUH3_9FIRM</name>
<evidence type="ECO:0000259" key="10">
    <source>
        <dbReference type="PROSITE" id="PS50878"/>
    </source>
</evidence>
<evidence type="ECO:0000256" key="8">
    <source>
        <dbReference type="ARBA" id="ARBA00034120"/>
    </source>
</evidence>
<evidence type="ECO:0000256" key="2">
    <source>
        <dbReference type="ARBA" id="ARBA00022679"/>
    </source>
</evidence>
<keyword evidence="5" id="KW-0460">Magnesium</keyword>
<dbReference type="GO" id="GO:0003723">
    <property type="term" value="F:RNA binding"/>
    <property type="evidence" value="ECO:0007669"/>
    <property type="project" value="InterPro"/>
</dbReference>
<evidence type="ECO:0000256" key="1">
    <source>
        <dbReference type="ARBA" id="ARBA00012493"/>
    </source>
</evidence>
<dbReference type="Pfam" id="PF00078">
    <property type="entry name" value="RVT_1"/>
    <property type="match status" value="1"/>
</dbReference>
<dbReference type="GO" id="GO:0003964">
    <property type="term" value="F:RNA-directed DNA polymerase activity"/>
    <property type="evidence" value="ECO:0007669"/>
    <property type="project" value="UniProtKB-KW"/>
</dbReference>
<protein>
    <recommendedName>
        <fullName evidence="1">RNA-directed DNA polymerase</fullName>
        <ecNumber evidence="1">2.7.7.49</ecNumber>
    </recommendedName>
</protein>
<evidence type="ECO:0000313" key="11">
    <source>
        <dbReference type="EMBL" id="OUP68041.1"/>
    </source>
</evidence>
<dbReference type="EC" id="2.7.7.49" evidence="1"/>
<reference evidence="12" key="1">
    <citation type="submission" date="2017-04" db="EMBL/GenBank/DDBJ databases">
        <title>Function of individual gut microbiota members based on whole genome sequencing of pure cultures obtained from chicken caecum.</title>
        <authorList>
            <person name="Medvecky M."/>
            <person name="Cejkova D."/>
            <person name="Polansky O."/>
            <person name="Karasova D."/>
            <person name="Kubasova T."/>
            <person name="Cizek A."/>
            <person name="Rychlik I."/>
        </authorList>
    </citation>
    <scope>NUCLEOTIDE SEQUENCE [LARGE SCALE GENOMIC DNA]</scope>
    <source>
        <strain evidence="12">An175</strain>
    </source>
</reference>
<keyword evidence="2" id="KW-0808">Transferase</keyword>